<dbReference type="Proteomes" id="UP000510821">
    <property type="component" value="Chromosome"/>
</dbReference>
<evidence type="ECO:0000313" key="2">
    <source>
        <dbReference type="EMBL" id="QLJ53459.1"/>
    </source>
</evidence>
<organism evidence="2 3">
    <name type="scientific">Fermentimicrarchaeum limneticum</name>
    <dbReference type="NCBI Taxonomy" id="2795018"/>
    <lineage>
        <taxon>Archaea</taxon>
        <taxon>Candidatus Micrarchaeota</taxon>
        <taxon>Candidatus Fermentimicrarchaeales</taxon>
        <taxon>Candidatus Fermentimicrarchaeaceae</taxon>
        <taxon>Candidatus Fermentimicrarchaeum</taxon>
    </lineage>
</organism>
<dbReference type="InterPro" id="IPR013216">
    <property type="entry name" value="Methyltransf_11"/>
</dbReference>
<evidence type="ECO:0000259" key="1">
    <source>
        <dbReference type="Pfam" id="PF08241"/>
    </source>
</evidence>
<protein>
    <recommendedName>
        <fullName evidence="1">Methyltransferase type 11 domain-containing protein</fullName>
    </recommendedName>
</protein>
<dbReference type="SUPFAM" id="SSF53335">
    <property type="entry name" value="S-adenosyl-L-methionine-dependent methyltransferases"/>
    <property type="match status" value="1"/>
</dbReference>
<accession>A0A7D6BCY2</accession>
<sequence length="200" mass="22472">MKQTAVAQHALSNPISRLALEDRLKVSLQMVPENTTSLLDMGCGEGHFLAMVEKRFPAAKLVGVDQSDENIRYAKRILKRARLIRGDATKTELRSSSFEVVSALELLDHVESDTALLSEARRLLKPKGTLLISIPDSSMLLWNIAWSVWTRTLGRKWEGKHLRGYDDRTVTELLNKNGFSIKRKARALFGCLIVPACEKD</sequence>
<dbReference type="PANTHER" id="PTHR43861">
    <property type="entry name" value="TRANS-ACONITATE 2-METHYLTRANSFERASE-RELATED"/>
    <property type="match status" value="1"/>
</dbReference>
<dbReference type="PANTHER" id="PTHR43861:SF6">
    <property type="entry name" value="METHYLTRANSFERASE TYPE 11"/>
    <property type="match status" value="1"/>
</dbReference>
<proteinExistence type="predicted"/>
<dbReference type="Gene3D" id="3.40.50.150">
    <property type="entry name" value="Vaccinia Virus protein VP39"/>
    <property type="match status" value="1"/>
</dbReference>
<reference evidence="3" key="1">
    <citation type="submission" date="2020-07" db="EMBL/GenBank/DDBJ databases">
        <title>Metabolic diversity and evolutionary history of the archaeal phylum ###Micrarchaeota### uncovered from a freshwater lake metagenome.</title>
        <authorList>
            <person name="Kadnikov V.V."/>
            <person name="Savvichev A.S."/>
            <person name="Mardanov A.V."/>
            <person name="Beletsky A.V."/>
            <person name="Chupakov A.V."/>
            <person name="Kokryatskaya N.M."/>
            <person name="Pimenov N.V."/>
            <person name="Ravin N.V."/>
        </authorList>
    </citation>
    <scope>NUCLEOTIDE SEQUENCE [LARGE SCALE GENOMIC DNA]</scope>
</reference>
<dbReference type="AlphaFoldDB" id="A0A7D6BCY2"/>
<dbReference type="InterPro" id="IPR029063">
    <property type="entry name" value="SAM-dependent_MTases_sf"/>
</dbReference>
<dbReference type="GO" id="GO:0008757">
    <property type="term" value="F:S-adenosylmethionine-dependent methyltransferase activity"/>
    <property type="evidence" value="ECO:0007669"/>
    <property type="project" value="InterPro"/>
</dbReference>
<dbReference type="Pfam" id="PF08241">
    <property type="entry name" value="Methyltransf_11"/>
    <property type="match status" value="1"/>
</dbReference>
<dbReference type="CDD" id="cd02440">
    <property type="entry name" value="AdoMet_MTases"/>
    <property type="match status" value="1"/>
</dbReference>
<gene>
    <name evidence="2" type="ORF">Sv326_1284</name>
</gene>
<name>A0A7D6BCY2_FERL1</name>
<dbReference type="EMBL" id="CP058998">
    <property type="protein sequence ID" value="QLJ53459.1"/>
    <property type="molecule type" value="Genomic_DNA"/>
</dbReference>
<dbReference type="KEGG" id="flt:Sv326_1284"/>
<evidence type="ECO:0000313" key="3">
    <source>
        <dbReference type="Proteomes" id="UP000510821"/>
    </source>
</evidence>
<feature type="domain" description="Methyltransferase type 11" evidence="1">
    <location>
        <begin position="39"/>
        <end position="132"/>
    </location>
</feature>